<reference evidence="3" key="1">
    <citation type="submission" date="2010-08" db="EMBL/GenBank/DDBJ databases">
        <authorList>
            <consortium name="Caenorhabditis japonica Sequencing Consortium"/>
            <person name="Wilson R.K."/>
        </authorList>
    </citation>
    <scope>NUCLEOTIDE SEQUENCE [LARGE SCALE GENOMIC DNA]</scope>
    <source>
        <strain evidence="3">DF5081</strain>
    </source>
</reference>
<dbReference type="EnsemblMetazoa" id="CJA34196.1">
    <property type="protein sequence ID" value="CJA34196.1"/>
    <property type="gene ID" value="WBGene00210043"/>
</dbReference>
<sequence length="86" mass="9690">MKNTKINDRFWLQHRRLCPAPSCSRLSLSPAPHDPVGRQVLLRLLLLLPLYIVRMSAPAAPEVLAPPPEDGLRGLPSGEPEHRRRN</sequence>
<dbReference type="AlphaFoldDB" id="A0A8R1IKS7"/>
<feature type="region of interest" description="Disordered" evidence="1">
    <location>
        <begin position="62"/>
        <end position="86"/>
    </location>
</feature>
<accession>A0A8R1IKS7</accession>
<evidence type="ECO:0000313" key="3">
    <source>
        <dbReference type="Proteomes" id="UP000005237"/>
    </source>
</evidence>
<name>A0A8R1IKS7_CAEJA</name>
<keyword evidence="3" id="KW-1185">Reference proteome</keyword>
<reference evidence="2" key="2">
    <citation type="submission" date="2022-06" db="UniProtKB">
        <authorList>
            <consortium name="EnsemblMetazoa"/>
        </authorList>
    </citation>
    <scope>IDENTIFICATION</scope>
    <source>
        <strain evidence="2">DF5081</strain>
    </source>
</reference>
<dbReference type="Proteomes" id="UP000005237">
    <property type="component" value="Unassembled WGS sequence"/>
</dbReference>
<organism evidence="2 3">
    <name type="scientific">Caenorhabditis japonica</name>
    <dbReference type="NCBI Taxonomy" id="281687"/>
    <lineage>
        <taxon>Eukaryota</taxon>
        <taxon>Metazoa</taxon>
        <taxon>Ecdysozoa</taxon>
        <taxon>Nematoda</taxon>
        <taxon>Chromadorea</taxon>
        <taxon>Rhabditida</taxon>
        <taxon>Rhabditina</taxon>
        <taxon>Rhabditomorpha</taxon>
        <taxon>Rhabditoidea</taxon>
        <taxon>Rhabditidae</taxon>
        <taxon>Peloderinae</taxon>
        <taxon>Caenorhabditis</taxon>
    </lineage>
</organism>
<proteinExistence type="predicted"/>
<evidence type="ECO:0000256" key="1">
    <source>
        <dbReference type="SAM" id="MobiDB-lite"/>
    </source>
</evidence>
<evidence type="ECO:0000313" key="2">
    <source>
        <dbReference type="EnsemblMetazoa" id="CJA34196.1"/>
    </source>
</evidence>
<protein>
    <submittedName>
        <fullName evidence="2">Uncharacterized protein</fullName>
    </submittedName>
</protein>